<dbReference type="RefSeq" id="WP_130101661.1">
    <property type="nucleotide sequence ID" value="NZ_SDWW01000009.1"/>
</dbReference>
<keyword evidence="3" id="KW-0597">Phosphoprotein</keyword>
<evidence type="ECO:0000313" key="12">
    <source>
        <dbReference type="Proteomes" id="UP000293764"/>
    </source>
</evidence>
<reference evidence="11 12" key="1">
    <citation type="submission" date="2019-01" db="EMBL/GenBank/DDBJ databases">
        <title>Novel species of Cellulomonas.</title>
        <authorList>
            <person name="Liu Q."/>
            <person name="Xin Y.-H."/>
        </authorList>
    </citation>
    <scope>NUCLEOTIDE SEQUENCE [LARGE SCALE GENOMIC DNA]</scope>
    <source>
        <strain evidence="11 12">HLT2-17</strain>
    </source>
</reference>
<gene>
    <name evidence="11" type="ORF">EUA98_05455</name>
</gene>
<evidence type="ECO:0000259" key="9">
    <source>
        <dbReference type="Pfam" id="PF02879"/>
    </source>
</evidence>
<dbReference type="SUPFAM" id="SSF53738">
    <property type="entry name" value="Phosphoglucomutase, first 3 domains"/>
    <property type="match status" value="3"/>
</dbReference>
<dbReference type="PROSITE" id="PS00710">
    <property type="entry name" value="PGM_PMM"/>
    <property type="match status" value="1"/>
</dbReference>
<dbReference type="InterPro" id="IPR005846">
    <property type="entry name" value="A-D-PHexomutase_a/b/a-III"/>
</dbReference>
<feature type="domain" description="Alpha-D-phosphohexomutase alpha/beta/alpha" evidence="10">
    <location>
        <begin position="365"/>
        <end position="477"/>
    </location>
</feature>
<dbReference type="PANTHER" id="PTHR45745:SF1">
    <property type="entry name" value="PHOSPHOGLUCOMUTASE 2B-RELATED"/>
    <property type="match status" value="1"/>
</dbReference>
<dbReference type="PANTHER" id="PTHR45745">
    <property type="entry name" value="PHOSPHOMANNOMUTASE 45A"/>
    <property type="match status" value="1"/>
</dbReference>
<dbReference type="InterPro" id="IPR016055">
    <property type="entry name" value="A-D-PHexomutase_a/b/a-I/II/III"/>
</dbReference>
<keyword evidence="4" id="KW-0479">Metal-binding</keyword>
<comment type="cofactor">
    <cofactor evidence="1">
        <name>Mg(2+)</name>
        <dbReference type="ChEBI" id="CHEBI:18420"/>
    </cofactor>
</comment>
<evidence type="ECO:0000313" key="11">
    <source>
        <dbReference type="EMBL" id="RYV52016.1"/>
    </source>
</evidence>
<dbReference type="Proteomes" id="UP000293764">
    <property type="component" value="Unassembled WGS sequence"/>
</dbReference>
<feature type="domain" description="Alpha-D-phosphohexomutase alpha/beta/alpha" evidence="9">
    <location>
        <begin position="241"/>
        <end position="340"/>
    </location>
</feature>
<feature type="domain" description="Alpha-D-phosphohexomutase C-terminal" evidence="7">
    <location>
        <begin position="521"/>
        <end position="566"/>
    </location>
</feature>
<evidence type="ECO:0000259" key="7">
    <source>
        <dbReference type="Pfam" id="PF00408"/>
    </source>
</evidence>
<dbReference type="GO" id="GO:0006166">
    <property type="term" value="P:purine ribonucleoside salvage"/>
    <property type="evidence" value="ECO:0007669"/>
    <property type="project" value="TreeGrafter"/>
</dbReference>
<dbReference type="InterPro" id="IPR005845">
    <property type="entry name" value="A-D-PHexomutase_a/b/a-II"/>
</dbReference>
<dbReference type="InterPro" id="IPR036900">
    <property type="entry name" value="A-D-PHexomutase_C_sf"/>
</dbReference>
<organism evidence="11 12">
    <name type="scientific">Pengzhenrongella frigida</name>
    <dbReference type="NCBI Taxonomy" id="1259133"/>
    <lineage>
        <taxon>Bacteria</taxon>
        <taxon>Bacillati</taxon>
        <taxon>Actinomycetota</taxon>
        <taxon>Actinomycetes</taxon>
        <taxon>Micrococcales</taxon>
        <taxon>Pengzhenrongella</taxon>
    </lineage>
</organism>
<dbReference type="InterPro" id="IPR005844">
    <property type="entry name" value="A-D-PHexomutase_a/b/a-I"/>
</dbReference>
<keyword evidence="6" id="KW-0413">Isomerase</keyword>
<evidence type="ECO:0000256" key="4">
    <source>
        <dbReference type="ARBA" id="ARBA00022723"/>
    </source>
</evidence>
<keyword evidence="5" id="KW-0460">Magnesium</keyword>
<evidence type="ECO:0000259" key="8">
    <source>
        <dbReference type="Pfam" id="PF02878"/>
    </source>
</evidence>
<proteinExistence type="inferred from homology"/>
<dbReference type="Pfam" id="PF00408">
    <property type="entry name" value="PGM_PMM_IV"/>
    <property type="match status" value="1"/>
</dbReference>
<dbReference type="AlphaFoldDB" id="A0A4Q5N1T5"/>
<keyword evidence="12" id="KW-1185">Reference proteome</keyword>
<dbReference type="Gene3D" id="3.40.120.10">
    <property type="entry name" value="Alpha-D-Glucose-1,6-Bisphosphate, subunit A, domain 3"/>
    <property type="match status" value="3"/>
</dbReference>
<dbReference type="InterPro" id="IPR016066">
    <property type="entry name" value="A-D-PHexomutase_CS"/>
</dbReference>
<dbReference type="Pfam" id="PF02880">
    <property type="entry name" value="PGM_PMM_III"/>
    <property type="match status" value="1"/>
</dbReference>
<dbReference type="GO" id="GO:0008973">
    <property type="term" value="F:phosphopentomutase activity"/>
    <property type="evidence" value="ECO:0007669"/>
    <property type="project" value="TreeGrafter"/>
</dbReference>
<comment type="caution">
    <text evidence="11">The sequence shown here is derived from an EMBL/GenBank/DDBJ whole genome shotgun (WGS) entry which is preliminary data.</text>
</comment>
<dbReference type="SUPFAM" id="SSF55957">
    <property type="entry name" value="Phosphoglucomutase, C-terminal domain"/>
    <property type="match status" value="1"/>
</dbReference>
<dbReference type="GO" id="GO:0005975">
    <property type="term" value="P:carbohydrate metabolic process"/>
    <property type="evidence" value="ECO:0007669"/>
    <property type="project" value="InterPro"/>
</dbReference>
<comment type="similarity">
    <text evidence="2">Belongs to the phosphohexose mutase family.</text>
</comment>
<dbReference type="CDD" id="cd05799">
    <property type="entry name" value="PGM2"/>
    <property type="match status" value="1"/>
</dbReference>
<dbReference type="PRINTS" id="PR00509">
    <property type="entry name" value="PGMPMM"/>
</dbReference>
<evidence type="ECO:0000256" key="6">
    <source>
        <dbReference type="ARBA" id="ARBA00023235"/>
    </source>
</evidence>
<evidence type="ECO:0000256" key="3">
    <source>
        <dbReference type="ARBA" id="ARBA00022553"/>
    </source>
</evidence>
<protein>
    <submittedName>
        <fullName evidence="11">Phospho-sugar mutase</fullName>
    </submittedName>
</protein>
<name>A0A4Q5N1T5_9MICO</name>
<evidence type="ECO:0000256" key="1">
    <source>
        <dbReference type="ARBA" id="ARBA00001946"/>
    </source>
</evidence>
<dbReference type="Gene3D" id="3.30.310.50">
    <property type="entry name" value="Alpha-D-phosphohexomutase, C-terminal domain"/>
    <property type="match status" value="1"/>
</dbReference>
<dbReference type="GO" id="GO:0000287">
    <property type="term" value="F:magnesium ion binding"/>
    <property type="evidence" value="ECO:0007669"/>
    <property type="project" value="InterPro"/>
</dbReference>
<dbReference type="Pfam" id="PF02878">
    <property type="entry name" value="PGM_PMM_I"/>
    <property type="match status" value="1"/>
</dbReference>
<dbReference type="Pfam" id="PF02879">
    <property type="entry name" value="PGM_PMM_II"/>
    <property type="match status" value="1"/>
</dbReference>
<dbReference type="InterPro" id="IPR005843">
    <property type="entry name" value="A-D-PHexomutase_C"/>
</dbReference>
<evidence type="ECO:0000256" key="5">
    <source>
        <dbReference type="ARBA" id="ARBA00022842"/>
    </source>
</evidence>
<dbReference type="EMBL" id="SDWW01000009">
    <property type="protein sequence ID" value="RYV52016.1"/>
    <property type="molecule type" value="Genomic_DNA"/>
</dbReference>
<dbReference type="OrthoDB" id="9806956at2"/>
<evidence type="ECO:0000256" key="2">
    <source>
        <dbReference type="ARBA" id="ARBA00010231"/>
    </source>
</evidence>
<feature type="domain" description="Alpha-D-phosphohexomutase alpha/beta/alpha" evidence="8">
    <location>
        <begin position="74"/>
        <end position="215"/>
    </location>
</feature>
<sequence>MTTHTAGTAFHLADDVRTWIADDPDPTTAAELEHLLAEALQVAPEGPSPAAQTVRARIATARDDLADRFSGPLLFGTAGLRGVLGGGPHRMNRAVVIRAAAGLAAHLTGTLSEAVPRVVIGYDARHNSQAFARDTAAVMVGAGIEALLLPSALPTPLLAYAVRHLDADAGVMVTASHNPPRDNGYKVYLGGRMATDEGRGVQIVPPADAEIAARIAAVRSVADVPRADSGWTVLGPEVLDAYVAAVVSLADPTGPRTLKIVHTSMHGVGGVVADRVLRAAGFTDVYPVPEQADPDPDFPTVAFPNPEEPGAIDLALGLAQDTSADLVIANDPDADRCAIAVKDPRARIFRGPDTAGADGWRMLHGDEVGALLGAYVADRAHRSGAQPTGVLANSIVSSRLLARIAASHGLTHASTLTGFKWIARVDGLLFGYEEAIGYCVDPTQVRDKDGLSAGLLMAELAAGLKSAGRTLIDALDDLAREHGLYLTDQLAARFTDLDQIPATMARLRSAPPATLAGSAVTEVVDLADGADGLPPTDGLRLLAADGTRVVVRPSGTEPKVKCYLEVIIPVATDADDAALTHARTVARERLDALKVDLRAALGLG</sequence>
<evidence type="ECO:0000259" key="10">
    <source>
        <dbReference type="Pfam" id="PF02880"/>
    </source>
</evidence>
<accession>A0A4Q5N1T5</accession>
<dbReference type="InterPro" id="IPR005841">
    <property type="entry name" value="Alpha-D-phosphohexomutase_SF"/>
</dbReference>